<feature type="domain" description="Glycosyltransferase subfamily 4-like N-terminal" evidence="3">
    <location>
        <begin position="53"/>
        <end position="208"/>
    </location>
</feature>
<evidence type="ECO:0000313" key="5">
    <source>
        <dbReference type="Proteomes" id="UP000035929"/>
    </source>
</evidence>
<dbReference type="AlphaFoldDB" id="A0A0J6SVE7"/>
<proteinExistence type="predicted"/>
<dbReference type="InterPro" id="IPR050194">
    <property type="entry name" value="Glycosyltransferase_grp1"/>
</dbReference>
<dbReference type="PANTHER" id="PTHR45947">
    <property type="entry name" value="SULFOQUINOVOSYL TRANSFERASE SQD2"/>
    <property type="match status" value="1"/>
</dbReference>
<dbReference type="Gene3D" id="3.40.50.2000">
    <property type="entry name" value="Glycogen Phosphorylase B"/>
    <property type="match status" value="2"/>
</dbReference>
<feature type="domain" description="Glycosyl transferase family 1" evidence="2">
    <location>
        <begin position="221"/>
        <end position="400"/>
    </location>
</feature>
<keyword evidence="4" id="KW-0808">Transferase</keyword>
<reference evidence="4 5" key="1">
    <citation type="submission" date="2015-03" db="EMBL/GenBank/DDBJ databases">
        <title>Genome sequencing of Methylobacterium aquaticum DSM16371 type strain.</title>
        <authorList>
            <person name="Chaudhry V."/>
            <person name="Patil P.B."/>
        </authorList>
    </citation>
    <scope>NUCLEOTIDE SEQUENCE [LARGE SCALE GENOMIC DNA]</scope>
    <source>
        <strain evidence="4 5">DSM 16371</strain>
    </source>
</reference>
<feature type="region of interest" description="Disordered" evidence="1">
    <location>
        <begin position="1"/>
        <end position="34"/>
    </location>
</feature>
<dbReference type="InterPro" id="IPR001296">
    <property type="entry name" value="Glyco_trans_1"/>
</dbReference>
<accession>A0A0J6SVE7</accession>
<dbReference type="GO" id="GO:0016758">
    <property type="term" value="F:hexosyltransferase activity"/>
    <property type="evidence" value="ECO:0007669"/>
    <property type="project" value="TreeGrafter"/>
</dbReference>
<evidence type="ECO:0000256" key="1">
    <source>
        <dbReference type="SAM" id="MobiDB-lite"/>
    </source>
</evidence>
<gene>
    <name evidence="4" type="ORF">VP06_07610</name>
</gene>
<evidence type="ECO:0000313" key="4">
    <source>
        <dbReference type="EMBL" id="KMO37684.1"/>
    </source>
</evidence>
<evidence type="ECO:0000259" key="2">
    <source>
        <dbReference type="Pfam" id="PF00534"/>
    </source>
</evidence>
<protein>
    <submittedName>
        <fullName evidence="4">Glycosyl transferase</fullName>
    </submittedName>
</protein>
<dbReference type="Proteomes" id="UP000035929">
    <property type="component" value="Unassembled WGS sequence"/>
</dbReference>
<dbReference type="PATRIC" id="fig|270351.6.peg.6196"/>
<comment type="caution">
    <text evidence="4">The sequence shown here is derived from an EMBL/GenBank/DDBJ whole genome shotgun (WGS) entry which is preliminary data.</text>
</comment>
<name>A0A0J6SVE7_9HYPH</name>
<sequence length="432" mass="45520">MPARSRHHHAASAAIRTLTRSPMPSSQATPFPAASHPLADRTVLQIIPELDAGGAERTAVDVAAALAAAGARALVATEGGRLVGELQAKGGAWVPFPARSKNPFAMALHVGRLMRICRAERVDLIHARSRAPAWVALGAARRLRIPFVTTYHGSYAGRSPAKLLYNSVMARGDVVIANSHFTAAAIRRLFPQVAGDRVRVIHRGTDLAAFAPAQVAPQRVEALRRAWGVAPHERVVLLAARLTPWKGHRVLIEAAAALRAQGLAEFTVVLAGDPQGRTAYVRELDALIAAHGLAAHVKRVGHCSDMPAAYRAASVVAVPSTEPEAFGRSAVEAQALGTPVVVSDLGAVPETVLAPPEVAAHERTGWRVTPGDPQALAGAIAEALQLGASARDALVRRARRHVEAHFSLDLMLADTLTVYAELLGAEPPGEGS</sequence>
<dbReference type="InterPro" id="IPR028098">
    <property type="entry name" value="Glyco_trans_4-like_N"/>
</dbReference>
<dbReference type="Pfam" id="PF13439">
    <property type="entry name" value="Glyco_transf_4"/>
    <property type="match status" value="1"/>
</dbReference>
<feature type="compositionally biased region" description="Basic residues" evidence="1">
    <location>
        <begin position="1"/>
        <end position="10"/>
    </location>
</feature>
<dbReference type="SUPFAM" id="SSF53756">
    <property type="entry name" value="UDP-Glycosyltransferase/glycogen phosphorylase"/>
    <property type="match status" value="1"/>
</dbReference>
<dbReference type="PANTHER" id="PTHR45947:SF3">
    <property type="entry name" value="SULFOQUINOVOSYL TRANSFERASE SQD2"/>
    <property type="match status" value="1"/>
</dbReference>
<dbReference type="CDD" id="cd03819">
    <property type="entry name" value="GT4_WavL-like"/>
    <property type="match status" value="1"/>
</dbReference>
<evidence type="ECO:0000259" key="3">
    <source>
        <dbReference type="Pfam" id="PF13439"/>
    </source>
</evidence>
<dbReference type="Pfam" id="PF00534">
    <property type="entry name" value="Glycos_transf_1"/>
    <property type="match status" value="1"/>
</dbReference>
<feature type="compositionally biased region" description="Polar residues" evidence="1">
    <location>
        <begin position="18"/>
        <end position="29"/>
    </location>
</feature>
<dbReference type="EMBL" id="LABX01000054">
    <property type="protein sequence ID" value="KMO37684.1"/>
    <property type="molecule type" value="Genomic_DNA"/>
</dbReference>
<organism evidence="4 5">
    <name type="scientific">Methylobacterium aquaticum</name>
    <dbReference type="NCBI Taxonomy" id="270351"/>
    <lineage>
        <taxon>Bacteria</taxon>
        <taxon>Pseudomonadati</taxon>
        <taxon>Pseudomonadota</taxon>
        <taxon>Alphaproteobacteria</taxon>
        <taxon>Hyphomicrobiales</taxon>
        <taxon>Methylobacteriaceae</taxon>
        <taxon>Methylobacterium</taxon>
    </lineage>
</organism>